<dbReference type="EMBL" id="FOHZ01000019">
    <property type="protein sequence ID" value="SET71816.1"/>
    <property type="molecule type" value="Genomic_DNA"/>
</dbReference>
<accession>A0A1I0GNI1</accession>
<dbReference type="RefSeq" id="WP_091853903.1">
    <property type="nucleotide sequence ID" value="NZ_FOHZ01000019.1"/>
</dbReference>
<sequence length="264" mass="28660">MPIRLPANISSRQIPVVAGALLTLATAGAFAEGYPKAVQQLEDRGAEIVGEFDAPGGMKGYVGEMQGRPMSAFLTADGKHVIIGTLLAEDGTNISQEQVEKLLMEPRFAEAWSKLEDSDWVGDGSDEAEVVLYTFTDPNCPYCYRFREMADPWIESGKVQLRHILVGILKEDSAPKAATILAADDPESALRQHHENYEDGGIEVDRSVVSQTYNDVMANGELMSSLGLQATPSTFYRNAEGKIAMKPGVPNPKDLETMMGGPRP</sequence>
<feature type="signal peptide" evidence="1">
    <location>
        <begin position="1"/>
        <end position="31"/>
    </location>
</feature>
<dbReference type="GO" id="GO:0042597">
    <property type="term" value="C:periplasmic space"/>
    <property type="evidence" value="ECO:0007669"/>
    <property type="project" value="UniProtKB-SubCell"/>
</dbReference>
<keyword evidence="1" id="KW-0676">Redox-active center</keyword>
<evidence type="ECO:0000256" key="1">
    <source>
        <dbReference type="RuleBase" id="RU364038"/>
    </source>
</evidence>
<protein>
    <recommendedName>
        <fullName evidence="1">Thiol:disulfide interchange protein</fullName>
    </recommendedName>
</protein>
<dbReference type="InterPro" id="IPR036249">
    <property type="entry name" value="Thioredoxin-like_sf"/>
</dbReference>
<dbReference type="AlphaFoldDB" id="A0A1I0GNI1"/>
<dbReference type="SUPFAM" id="SSF52833">
    <property type="entry name" value="Thioredoxin-like"/>
    <property type="match status" value="1"/>
</dbReference>
<evidence type="ECO:0000313" key="4">
    <source>
        <dbReference type="Proteomes" id="UP000198762"/>
    </source>
</evidence>
<feature type="chain" id="PRO_5011329916" description="Thiol:disulfide interchange protein" evidence="1">
    <location>
        <begin position="32"/>
        <end position="264"/>
    </location>
</feature>
<dbReference type="InterPro" id="IPR012336">
    <property type="entry name" value="Thioredoxin-like_fold"/>
</dbReference>
<dbReference type="SUPFAM" id="SSF54423">
    <property type="entry name" value="DsbC/DsbG N-terminal domain-like"/>
    <property type="match status" value="1"/>
</dbReference>
<dbReference type="InterPro" id="IPR051470">
    <property type="entry name" value="Thiol:disulfide_interchange"/>
</dbReference>
<feature type="domain" description="Thioredoxin-like fold" evidence="2">
    <location>
        <begin position="129"/>
        <end position="258"/>
    </location>
</feature>
<dbReference type="NCBIfam" id="NF008657">
    <property type="entry name" value="PRK11657.1"/>
    <property type="match status" value="1"/>
</dbReference>
<dbReference type="STRING" id="430453.SAMN04487962_11924"/>
<dbReference type="Gene3D" id="3.10.450.70">
    <property type="entry name" value="Disulphide bond isomerase, DsbC/G, N-terminal"/>
    <property type="match status" value="1"/>
</dbReference>
<comment type="similarity">
    <text evidence="1">Belongs to the thioredoxin family. DsbC subfamily.</text>
</comment>
<dbReference type="PANTHER" id="PTHR35272:SF4">
    <property type="entry name" value="THIOL:DISULFIDE INTERCHANGE PROTEIN DSBG"/>
    <property type="match status" value="1"/>
</dbReference>
<dbReference type="CDD" id="cd03020">
    <property type="entry name" value="DsbA_DsbC_DsbG"/>
    <property type="match status" value="1"/>
</dbReference>
<reference evidence="4" key="1">
    <citation type="submission" date="2016-10" db="EMBL/GenBank/DDBJ databases">
        <authorList>
            <person name="Varghese N."/>
            <person name="Submissions S."/>
        </authorList>
    </citation>
    <scope>NUCLEOTIDE SEQUENCE [LARGE SCALE GENOMIC DNA]</scope>
    <source>
        <strain evidence="4">CGMCC 1.6489</strain>
    </source>
</reference>
<keyword evidence="4" id="KW-1185">Reference proteome</keyword>
<dbReference type="OrthoDB" id="9780340at2"/>
<dbReference type="Gene3D" id="3.40.30.10">
    <property type="entry name" value="Glutaredoxin"/>
    <property type="match status" value="1"/>
</dbReference>
<proteinExistence type="inferred from homology"/>
<name>A0A1I0GNI1_9GAMM</name>
<keyword evidence="1" id="KW-0732">Signal</keyword>
<dbReference type="InterPro" id="IPR009094">
    <property type="entry name" value="DiS-bond_isomerase_DsbC/G_N_sf"/>
</dbReference>
<dbReference type="Pfam" id="PF13098">
    <property type="entry name" value="Thioredoxin_2"/>
    <property type="match status" value="1"/>
</dbReference>
<keyword evidence="1" id="KW-0574">Periplasm</keyword>
<comment type="subcellular location">
    <subcellularLocation>
        <location evidence="1">Periplasm</location>
    </subcellularLocation>
</comment>
<gene>
    <name evidence="3" type="ORF">SAMN04487962_11924</name>
</gene>
<organism evidence="3 4">
    <name type="scientific">Marinobacter segnicrescens</name>
    <dbReference type="NCBI Taxonomy" id="430453"/>
    <lineage>
        <taxon>Bacteria</taxon>
        <taxon>Pseudomonadati</taxon>
        <taxon>Pseudomonadota</taxon>
        <taxon>Gammaproteobacteria</taxon>
        <taxon>Pseudomonadales</taxon>
        <taxon>Marinobacteraceae</taxon>
        <taxon>Marinobacter</taxon>
    </lineage>
</organism>
<evidence type="ECO:0000313" key="3">
    <source>
        <dbReference type="EMBL" id="SET71816.1"/>
    </source>
</evidence>
<dbReference type="Proteomes" id="UP000198762">
    <property type="component" value="Unassembled WGS sequence"/>
</dbReference>
<comment type="function">
    <text evidence="1">Required for disulfide bond formation in some periplasmic proteins. Acts by transferring its disulfide bond to other proteins and is reduced in the process.</text>
</comment>
<dbReference type="InterPro" id="IPR033954">
    <property type="entry name" value="DiS-bond_Isoase_DsbC/G"/>
</dbReference>
<evidence type="ECO:0000259" key="2">
    <source>
        <dbReference type="Pfam" id="PF13098"/>
    </source>
</evidence>
<dbReference type="PANTHER" id="PTHR35272">
    <property type="entry name" value="THIOL:DISULFIDE INTERCHANGE PROTEIN DSBC-RELATED"/>
    <property type="match status" value="1"/>
</dbReference>